<evidence type="ECO:0000313" key="4">
    <source>
        <dbReference type="Proteomes" id="UP001162741"/>
    </source>
</evidence>
<feature type="chain" id="PRO_5045386559" description="YXWGXW repeat-containing protein" evidence="2">
    <location>
        <begin position="25"/>
        <end position="519"/>
    </location>
</feature>
<dbReference type="Proteomes" id="UP001162741">
    <property type="component" value="Chromosome"/>
</dbReference>
<reference evidence="3" key="1">
    <citation type="submission" date="2022-10" db="EMBL/GenBank/DDBJ databases">
        <title>Chitinophaga sp. nov., isolated from soil.</title>
        <authorList>
            <person name="Jeon C.O."/>
        </authorList>
    </citation>
    <scope>NUCLEOTIDE SEQUENCE</scope>
    <source>
        <strain evidence="3">R8</strain>
    </source>
</reference>
<evidence type="ECO:0000313" key="3">
    <source>
        <dbReference type="EMBL" id="UYQ95171.1"/>
    </source>
</evidence>
<feature type="compositionally biased region" description="Basic and acidic residues" evidence="1">
    <location>
        <begin position="306"/>
        <end position="336"/>
    </location>
</feature>
<protein>
    <recommendedName>
        <fullName evidence="5">YXWGXW repeat-containing protein</fullName>
    </recommendedName>
</protein>
<evidence type="ECO:0008006" key="5">
    <source>
        <dbReference type="Google" id="ProtNLM"/>
    </source>
</evidence>
<dbReference type="InterPro" id="IPR046535">
    <property type="entry name" value="DUF6600"/>
</dbReference>
<accession>A0ABY6JA52</accession>
<feature type="compositionally biased region" description="Basic and acidic residues" evidence="1">
    <location>
        <begin position="510"/>
        <end position="519"/>
    </location>
</feature>
<proteinExistence type="predicted"/>
<feature type="compositionally biased region" description="Basic and acidic residues" evidence="1">
    <location>
        <begin position="352"/>
        <end position="375"/>
    </location>
</feature>
<evidence type="ECO:0000256" key="2">
    <source>
        <dbReference type="SAM" id="SignalP"/>
    </source>
</evidence>
<feature type="compositionally biased region" description="Low complexity" evidence="1">
    <location>
        <begin position="376"/>
        <end position="390"/>
    </location>
</feature>
<keyword evidence="2" id="KW-0732">Signal</keyword>
<dbReference type="Pfam" id="PF20245">
    <property type="entry name" value="DUF6600"/>
    <property type="match status" value="1"/>
</dbReference>
<keyword evidence="4" id="KW-1185">Reference proteome</keyword>
<feature type="compositionally biased region" description="Basic and acidic residues" evidence="1">
    <location>
        <begin position="423"/>
        <end position="437"/>
    </location>
</feature>
<feature type="region of interest" description="Disordered" evidence="1">
    <location>
        <begin position="220"/>
        <end position="519"/>
    </location>
</feature>
<dbReference type="RefSeq" id="WP_264282950.1">
    <property type="nucleotide sequence ID" value="NZ_CP107006.1"/>
</dbReference>
<feature type="compositionally biased region" description="Basic and acidic residues" evidence="1">
    <location>
        <begin position="220"/>
        <end position="246"/>
    </location>
</feature>
<feature type="compositionally biased region" description="Polar residues" evidence="1">
    <location>
        <begin position="440"/>
        <end position="450"/>
    </location>
</feature>
<sequence>MKKVFAVALFAGIFIAAMPTLATASPLQDYYDDGPVTYQTFYDELSPYGRWIDDSEYGYVWQPNEGADFRPYYTNGNWQYTTYGWTWVSSYRWGWAPFHYGRWRMDPFYGWVWIPGYEWGPAWVSWRNNAGMCGWAPMGPGVSINLSFNAVIPVNHWVFLETRWLGHRSYYNHCMPFRSNNVYYNNTVIVRNTYVYNNRTYINGPDASWYRRSTGRDLRPAAIRSERRPGQDRVGRNEVRMYRPEVRQYASNGRNDNARPAPSRVFSRSEGARPDNNGRTNGQWTRDNDNSRRRDNQPQRSFDNQWSRDNDRNDNDARPTTPRDRSNWDRSSDNNDRGNVNRPENRNNLPERSNDVRPTTPRDRSNWDRNNDNNDRGNVNRPENRNNLPERSNDVRPNTPRDNNIPDRGTVNRPDNRNNLPERNNDVRPTTPRERGNWNRPGNENRTSAPENRRTFERSTPQRAPQMEQRRAMPEQRSQRVEQPRQSAPGRSFERQAPQQRQQPSNNGDRGGRRGSRES</sequence>
<dbReference type="EMBL" id="CP107006">
    <property type="protein sequence ID" value="UYQ95171.1"/>
    <property type="molecule type" value="Genomic_DNA"/>
</dbReference>
<name>A0ABY6JA52_9BACT</name>
<evidence type="ECO:0000256" key="1">
    <source>
        <dbReference type="SAM" id="MobiDB-lite"/>
    </source>
</evidence>
<gene>
    <name evidence="3" type="ORF">MKQ68_08680</name>
</gene>
<feature type="compositionally biased region" description="Basic and acidic residues" evidence="1">
    <location>
        <begin position="286"/>
        <end position="297"/>
    </location>
</feature>
<feature type="compositionally biased region" description="Low complexity" evidence="1">
    <location>
        <begin position="337"/>
        <end position="351"/>
    </location>
</feature>
<organism evidence="3 4">
    <name type="scientific">Chitinophaga horti</name>
    <dbReference type="NCBI Taxonomy" id="2920382"/>
    <lineage>
        <taxon>Bacteria</taxon>
        <taxon>Pseudomonadati</taxon>
        <taxon>Bacteroidota</taxon>
        <taxon>Chitinophagia</taxon>
        <taxon>Chitinophagales</taxon>
        <taxon>Chitinophagaceae</taxon>
        <taxon>Chitinophaga</taxon>
    </lineage>
</organism>
<feature type="compositionally biased region" description="Basic and acidic residues" evidence="1">
    <location>
        <begin position="468"/>
        <end position="483"/>
    </location>
</feature>
<feature type="signal peptide" evidence="2">
    <location>
        <begin position="1"/>
        <end position="24"/>
    </location>
</feature>